<organism evidence="3 4">
    <name type="scientific">Runella rosea</name>
    <dbReference type="NCBI Taxonomy" id="2259595"/>
    <lineage>
        <taxon>Bacteria</taxon>
        <taxon>Pseudomonadati</taxon>
        <taxon>Bacteroidota</taxon>
        <taxon>Cytophagia</taxon>
        <taxon>Cytophagales</taxon>
        <taxon>Spirosomataceae</taxon>
        <taxon>Runella</taxon>
    </lineage>
</organism>
<dbReference type="GO" id="GO:1900376">
    <property type="term" value="P:regulation of secondary metabolite biosynthetic process"/>
    <property type="evidence" value="ECO:0007669"/>
    <property type="project" value="TreeGrafter"/>
</dbReference>
<keyword evidence="2" id="KW-0408">Iron</keyword>
<dbReference type="RefSeq" id="WP_114065746.1">
    <property type="nucleotide sequence ID" value="NZ_CP030850.1"/>
</dbReference>
<dbReference type="GO" id="GO:0008270">
    <property type="term" value="F:zinc ion binding"/>
    <property type="evidence" value="ECO:0007669"/>
    <property type="project" value="TreeGrafter"/>
</dbReference>
<evidence type="ECO:0000313" key="4">
    <source>
        <dbReference type="Proteomes" id="UP000251993"/>
    </source>
</evidence>
<comment type="cofactor">
    <cofactor evidence="2">
        <name>Mn(2+)</name>
        <dbReference type="ChEBI" id="CHEBI:29035"/>
    </cofactor>
    <cofactor evidence="2">
        <name>Fe(2+)</name>
        <dbReference type="ChEBI" id="CHEBI:29033"/>
    </cofactor>
    <text evidence="2">Binds 1 Mn(2+) or Fe(2+) ion per subunit.</text>
</comment>
<evidence type="ECO:0000256" key="1">
    <source>
        <dbReference type="PIRSR" id="PIRSR602481-1"/>
    </source>
</evidence>
<dbReference type="InterPro" id="IPR002481">
    <property type="entry name" value="FUR"/>
</dbReference>
<name>A0A344TE88_9BACT</name>
<accession>A0A344TE88</accession>
<dbReference type="InterPro" id="IPR036390">
    <property type="entry name" value="WH_DNA-bd_sf"/>
</dbReference>
<dbReference type="SUPFAM" id="SSF46785">
    <property type="entry name" value="Winged helix' DNA-binding domain"/>
    <property type="match status" value="1"/>
</dbReference>
<dbReference type="PANTHER" id="PTHR33202:SF22">
    <property type="entry name" value="HYDROGEN PEROXIDE SENSITIVE REPRESSOR"/>
    <property type="match status" value="1"/>
</dbReference>
<feature type="binding site" evidence="1">
    <location>
        <position position="136"/>
    </location>
    <ligand>
        <name>Zn(2+)</name>
        <dbReference type="ChEBI" id="CHEBI:29105"/>
    </ligand>
</feature>
<dbReference type="EMBL" id="CP030850">
    <property type="protein sequence ID" value="AXE16959.1"/>
    <property type="molecule type" value="Genomic_DNA"/>
</dbReference>
<feature type="binding site" evidence="1">
    <location>
        <position position="100"/>
    </location>
    <ligand>
        <name>Zn(2+)</name>
        <dbReference type="ChEBI" id="CHEBI:29105"/>
    </ligand>
</feature>
<evidence type="ECO:0000256" key="2">
    <source>
        <dbReference type="PIRSR" id="PIRSR602481-2"/>
    </source>
</evidence>
<dbReference type="PANTHER" id="PTHR33202">
    <property type="entry name" value="ZINC UPTAKE REGULATION PROTEIN"/>
    <property type="match status" value="1"/>
</dbReference>
<dbReference type="Proteomes" id="UP000251993">
    <property type="component" value="Chromosome"/>
</dbReference>
<gene>
    <name evidence="3" type="ORF">DR864_04035</name>
</gene>
<feature type="binding site" evidence="1">
    <location>
        <position position="97"/>
    </location>
    <ligand>
        <name>Zn(2+)</name>
        <dbReference type="ChEBI" id="CHEBI:29105"/>
    </ligand>
</feature>
<protein>
    <submittedName>
        <fullName evidence="3">Transcriptional repressor</fullName>
    </submittedName>
</protein>
<feature type="binding site" evidence="2">
    <location>
        <position position="89"/>
    </location>
    <ligand>
        <name>Fe cation</name>
        <dbReference type="ChEBI" id="CHEBI:24875"/>
    </ligand>
</feature>
<keyword evidence="1" id="KW-0479">Metal-binding</keyword>
<dbReference type="GO" id="GO:0000976">
    <property type="term" value="F:transcription cis-regulatory region binding"/>
    <property type="evidence" value="ECO:0007669"/>
    <property type="project" value="TreeGrafter"/>
</dbReference>
<proteinExistence type="predicted"/>
<dbReference type="KEGG" id="run:DR864_04035"/>
<feature type="binding site" evidence="2">
    <location>
        <position position="91"/>
    </location>
    <ligand>
        <name>Fe cation</name>
        <dbReference type="ChEBI" id="CHEBI:24875"/>
    </ligand>
</feature>
<dbReference type="OrthoDB" id="594893at2"/>
<dbReference type="Pfam" id="PF01475">
    <property type="entry name" value="FUR"/>
    <property type="match status" value="1"/>
</dbReference>
<feature type="binding site" evidence="1">
    <location>
        <position position="133"/>
    </location>
    <ligand>
        <name>Zn(2+)</name>
        <dbReference type="ChEBI" id="CHEBI:29105"/>
    </ligand>
</feature>
<dbReference type="AlphaFoldDB" id="A0A344TE88"/>
<dbReference type="InterPro" id="IPR036388">
    <property type="entry name" value="WH-like_DNA-bd_sf"/>
</dbReference>
<evidence type="ECO:0000313" key="3">
    <source>
        <dbReference type="EMBL" id="AXE16959.1"/>
    </source>
</evidence>
<dbReference type="GO" id="GO:0003700">
    <property type="term" value="F:DNA-binding transcription factor activity"/>
    <property type="evidence" value="ECO:0007669"/>
    <property type="project" value="InterPro"/>
</dbReference>
<dbReference type="GO" id="GO:0045892">
    <property type="term" value="P:negative regulation of DNA-templated transcription"/>
    <property type="evidence" value="ECO:0007669"/>
    <property type="project" value="TreeGrafter"/>
</dbReference>
<sequence length="138" mass="15805">MNTFAKDTLRLHELRHTGCREDILDILHNRDSALSHGDLENGLQDRYDRVTIYRTLKTFVDKGIIHKVLDEDGLRYALCKEVCHDHDHHHDHVHFKCELCGKTTCLDQVHIPSVKLPQGFATKEVNLLIQGVCPICSA</sequence>
<keyword evidence="4" id="KW-1185">Reference proteome</keyword>
<dbReference type="Gene3D" id="1.10.10.10">
    <property type="entry name" value="Winged helix-like DNA-binding domain superfamily/Winged helix DNA-binding domain"/>
    <property type="match status" value="1"/>
</dbReference>
<reference evidence="3 4" key="1">
    <citation type="submission" date="2018-07" db="EMBL/GenBank/DDBJ databases">
        <title>Genome sequencing of Runella.</title>
        <authorList>
            <person name="Baek M.-G."/>
            <person name="Yi H."/>
        </authorList>
    </citation>
    <scope>NUCLEOTIDE SEQUENCE [LARGE SCALE GENOMIC DNA]</scope>
    <source>
        <strain evidence="3 4">HYN0085</strain>
    </source>
</reference>
<comment type="cofactor">
    <cofactor evidence="1">
        <name>Zn(2+)</name>
        <dbReference type="ChEBI" id="CHEBI:29105"/>
    </cofactor>
    <text evidence="1">Binds 1 zinc ion per subunit.</text>
</comment>
<keyword evidence="1" id="KW-0862">Zinc</keyword>